<feature type="transmembrane region" description="Helical" evidence="7">
    <location>
        <begin position="175"/>
        <end position="193"/>
    </location>
</feature>
<dbReference type="AlphaFoldDB" id="A0A2L0XAW5"/>
<gene>
    <name evidence="8" type="ORF">DDF84_016630</name>
</gene>
<dbReference type="PANTHER" id="PTHR31566:SF0">
    <property type="entry name" value="CYTOCHROME C BIOGENESIS PROTEIN CCS1, CHLOROPLASTIC"/>
    <property type="match status" value="1"/>
</dbReference>
<name>A0A2L0XAW5_9BURK</name>
<sequence length="750" mass="81546">MSTPSTSGLHLKTHHRVLRDGVELLSSMRFAITLLTVIAIASIIGTVLKQNEPYPNYVNQFGPFWADLFHALSLQKVYSSWWFLLILGFLVVSTSLCIARNGPKMIVDMRSWKDHVRERSLRAFHHRGEYDASRVRTDAAGRAYALLRNRGYRIKPVEHEGATLLAAKAGSANKLGYILAHTAIVVICLGGLLDGDMLIRAQMWFGGKSPIDGNAIISEIPAKHRLSPSNPGFRGNAFVPEGATVSTAILNIADGALVQDLPFTIMLKKFTVDFYSTGMPKLFASDVVVTDRATGKKTEATIKVNEPLVIDGVAIYQSSFEDGGSRLKFVGYPMSGSTHATFPFAGTIGGNAPLAGTGTGADKDGLTVEFSDFRLMNVETVTDASGKADARGVARKSSLGTLEQHLGAAANPNKEKDLRNVGPSVQYKLRDANGQAREFNNYVLPVQLDGQTVFLAGMRESPNEPFRYLRIPADDQSSVADWMRLRAALQDKGMRGEAARRFAEISMPGADKADLRKQLAESAMRALDLFAGATRMSPDAPPGGFTAIAAFLEKSVPQADQQKAADVLLKILNGSMWELWQLAREQDKLPAIPNDTKSGVFLQQAINALSDSFFYAAPVFLQLEDFQQVQASVFQMTRAPGKNIVYLGCLLLVLGVFAMFYIRERRVWIWIKDKGADAAGHSSGSHVLMAMSTQRRTMDFEKEFVALRADIGRAVGAEVTEAAAGYDAAMTQGAPQSGPSASDDKHASSL</sequence>
<dbReference type="InterPro" id="IPR023494">
    <property type="entry name" value="Cyt_c_bgen_Ccs1/CcsB/ResB"/>
</dbReference>
<feature type="region of interest" description="Disordered" evidence="6">
    <location>
        <begin position="730"/>
        <end position="750"/>
    </location>
</feature>
<dbReference type="OrthoDB" id="9770923at2"/>
<organism evidence="8 9">
    <name type="scientific">Cupriavidus metallidurans</name>
    <dbReference type="NCBI Taxonomy" id="119219"/>
    <lineage>
        <taxon>Bacteria</taxon>
        <taxon>Pseudomonadati</taxon>
        <taxon>Pseudomonadota</taxon>
        <taxon>Betaproteobacteria</taxon>
        <taxon>Burkholderiales</taxon>
        <taxon>Burkholderiaceae</taxon>
        <taxon>Cupriavidus</taxon>
    </lineage>
</organism>
<feature type="transmembrane region" description="Helical" evidence="7">
    <location>
        <begin position="81"/>
        <end position="99"/>
    </location>
</feature>
<dbReference type="Pfam" id="PF05140">
    <property type="entry name" value="ResB"/>
    <property type="match status" value="1"/>
</dbReference>
<evidence type="ECO:0000256" key="2">
    <source>
        <dbReference type="ARBA" id="ARBA00022692"/>
    </source>
</evidence>
<keyword evidence="5 7" id="KW-0472">Membrane</keyword>
<dbReference type="GO" id="GO:0017004">
    <property type="term" value="P:cytochrome complex assembly"/>
    <property type="evidence" value="ECO:0007669"/>
    <property type="project" value="UniProtKB-KW"/>
</dbReference>
<feature type="transmembrane region" description="Helical" evidence="7">
    <location>
        <begin position="28"/>
        <end position="48"/>
    </location>
</feature>
<evidence type="ECO:0000256" key="6">
    <source>
        <dbReference type="SAM" id="MobiDB-lite"/>
    </source>
</evidence>
<evidence type="ECO:0000256" key="3">
    <source>
        <dbReference type="ARBA" id="ARBA00022748"/>
    </source>
</evidence>
<evidence type="ECO:0000256" key="5">
    <source>
        <dbReference type="ARBA" id="ARBA00023136"/>
    </source>
</evidence>
<accession>A0A2L0XAW5</accession>
<dbReference type="EMBL" id="CP037900">
    <property type="protein sequence ID" value="QBP11262.1"/>
    <property type="molecule type" value="Genomic_DNA"/>
</dbReference>
<comment type="subcellular location">
    <subcellularLocation>
        <location evidence="1">Membrane</location>
        <topology evidence="1">Multi-pass membrane protein</topology>
    </subcellularLocation>
</comment>
<evidence type="ECO:0000313" key="9">
    <source>
        <dbReference type="Proteomes" id="UP000253772"/>
    </source>
</evidence>
<dbReference type="RefSeq" id="WP_024570582.1">
    <property type="nucleotide sequence ID" value="NZ_CP026544.1"/>
</dbReference>
<keyword evidence="3" id="KW-0201">Cytochrome c-type biogenesis</keyword>
<feature type="transmembrane region" description="Helical" evidence="7">
    <location>
        <begin position="644"/>
        <end position="662"/>
    </location>
</feature>
<evidence type="ECO:0000256" key="7">
    <source>
        <dbReference type="SAM" id="Phobius"/>
    </source>
</evidence>
<dbReference type="InterPro" id="IPR007816">
    <property type="entry name" value="ResB-like_domain"/>
</dbReference>
<protein>
    <submittedName>
        <fullName evidence="8">Cytochrome c biogenesis protein ResB</fullName>
    </submittedName>
</protein>
<dbReference type="Proteomes" id="UP000253772">
    <property type="component" value="Chromosome c1"/>
</dbReference>
<dbReference type="GO" id="GO:0016020">
    <property type="term" value="C:membrane"/>
    <property type="evidence" value="ECO:0007669"/>
    <property type="project" value="UniProtKB-SubCell"/>
</dbReference>
<evidence type="ECO:0000256" key="4">
    <source>
        <dbReference type="ARBA" id="ARBA00022989"/>
    </source>
</evidence>
<evidence type="ECO:0000256" key="1">
    <source>
        <dbReference type="ARBA" id="ARBA00004141"/>
    </source>
</evidence>
<keyword evidence="4 7" id="KW-1133">Transmembrane helix</keyword>
<proteinExistence type="predicted"/>
<dbReference type="PANTHER" id="PTHR31566">
    <property type="entry name" value="CYTOCHROME C BIOGENESIS PROTEIN CCS1, CHLOROPLASTIC"/>
    <property type="match status" value="1"/>
</dbReference>
<evidence type="ECO:0000313" key="8">
    <source>
        <dbReference type="EMBL" id="QBP11262.1"/>
    </source>
</evidence>
<keyword evidence="2 7" id="KW-0812">Transmembrane</keyword>
<reference evidence="8 9" key="1">
    <citation type="submission" date="2019-03" db="EMBL/GenBank/DDBJ databases">
        <title>Comparative insights into the high quality Complete genome sequence of highly metal resistant Cupriavidus metallidurans strain BS1 isolated from a gold-copper mine.</title>
        <authorList>
            <person name="Mazhar H.S."/>
            <person name="Rensing C."/>
        </authorList>
    </citation>
    <scope>NUCLEOTIDE SEQUENCE [LARGE SCALE GENOMIC DNA]</scope>
    <source>
        <strain evidence="8 9">BS1</strain>
    </source>
</reference>